<feature type="domain" description="Prenylcysteine lyase" evidence="10">
    <location>
        <begin position="157"/>
        <end position="539"/>
    </location>
</feature>
<evidence type="ECO:0000256" key="2">
    <source>
        <dbReference type="ARBA" id="ARBA00009967"/>
    </source>
</evidence>
<dbReference type="PANTHER" id="PTHR15944:SF0">
    <property type="entry name" value="PRENYLCYSTEINE LYASE DOMAIN-CONTAINING PROTEIN"/>
    <property type="match status" value="1"/>
</dbReference>
<dbReference type="AlphaFoldDB" id="F9FYL4"/>
<dbReference type="InterPro" id="IPR036188">
    <property type="entry name" value="FAD/NAD-bd_sf"/>
</dbReference>
<dbReference type="STRING" id="660025.F9FYL4"/>
<evidence type="ECO:0000256" key="8">
    <source>
        <dbReference type="SAM" id="MobiDB-lite"/>
    </source>
</evidence>
<reference evidence="11" key="1">
    <citation type="journal article" date="2012" name="Mol. Plant Microbe Interact.">
        <title>A highly conserved effector in Fusarium oxysporum is required for full virulence on Arabidopsis.</title>
        <authorList>
            <person name="Thatcher L.F."/>
            <person name="Gardiner D.M."/>
            <person name="Kazan K."/>
            <person name="Manners J."/>
        </authorList>
    </citation>
    <scope>NUCLEOTIDE SEQUENCE [LARGE SCALE GENOMIC DNA]</scope>
    <source>
        <strain evidence="11">Fo5176</strain>
    </source>
</reference>
<sequence>MTLTSMLHLALLGALASVLCRAEDVHNVAIIDVFLHNVADQSLYQAGHVLTWSVGAGAAGSSAAFHLWQYAIEEDIAINITIFEKTDRIGGRTLTVPAYNDPSLPIELGASIFVGANHILANASERYHLPVSEPHRLARDDMTVIWDGYEFVFQTTEGSWAWWDLAKMFWRYGLAPYRSKQIVDAMIEHFLKLYEAPYFPFKSLTQRAEQLGWNEITSITGEQMLKKNEIDPRFAREILQVGTRVNYASNLAYIHGLETLVSLATDNAMSVESGNWRIFEHMVIESGASISRNTTVASIEKVQKKTRSSSPVYVITTKDASSKDDTSKEYDVEFDNVIIANPWQFSNIKAGEDVLDHKIDEIPYTKLHVTLFASPLELSPEFFGLKPGSKAPATVYTTLGEDEEPGKGADGVGRTGFYSISTLKYVVNPKTGQKERVYKIFSPTPVTADFLTRLLGTDIPDSVISGKLQDDASTSNPISWYHPHWFNSYPVELPRVTFEDPLIGEGVYYTSGIESFVSCMETSALMGKNVARLAVDKFAGISRPEPPNEWEGYEAGDEEEGGIRVQAESEL</sequence>
<feature type="compositionally biased region" description="Acidic residues" evidence="8">
    <location>
        <begin position="551"/>
        <end position="560"/>
    </location>
</feature>
<comment type="caution">
    <text evidence="11">The sequence shown here is derived from an EMBL/GenBank/DDBJ whole genome shotgun (WGS) entry which is preliminary data.</text>
</comment>
<dbReference type="InterPro" id="IPR010795">
    <property type="entry name" value="Prenylcys_lyase"/>
</dbReference>
<organism evidence="11">
    <name type="scientific">Fusarium oxysporum (strain Fo5176)</name>
    <name type="common">Fusarium vascular wilt</name>
    <dbReference type="NCBI Taxonomy" id="660025"/>
    <lineage>
        <taxon>Eukaryota</taxon>
        <taxon>Fungi</taxon>
        <taxon>Dikarya</taxon>
        <taxon>Ascomycota</taxon>
        <taxon>Pezizomycotina</taxon>
        <taxon>Sordariomycetes</taxon>
        <taxon>Hypocreomycetidae</taxon>
        <taxon>Hypocreales</taxon>
        <taxon>Nectriaceae</taxon>
        <taxon>Fusarium</taxon>
        <taxon>Fusarium oxysporum species complex</taxon>
    </lineage>
</organism>
<evidence type="ECO:0000256" key="9">
    <source>
        <dbReference type="SAM" id="SignalP"/>
    </source>
</evidence>
<keyword evidence="4 9" id="KW-0732">Signal</keyword>
<protein>
    <recommendedName>
        <fullName evidence="10">Prenylcysteine lyase domain-containing protein</fullName>
    </recommendedName>
</protein>
<dbReference type="EMBL" id="AFQF01002889">
    <property type="protein sequence ID" value="EGU78019.1"/>
    <property type="molecule type" value="Genomic_DNA"/>
</dbReference>
<dbReference type="PIRSF" id="PIRSF036292">
    <property type="entry name" value="Prenylcysteine_oxidase"/>
    <property type="match status" value="1"/>
</dbReference>
<feature type="signal peptide" evidence="9">
    <location>
        <begin position="1"/>
        <end position="22"/>
    </location>
</feature>
<keyword evidence="7" id="KW-0325">Glycoprotein</keyword>
<gene>
    <name evidence="11" type="ORF">FOXB_11496</name>
</gene>
<comment type="cofactor">
    <cofactor evidence="1">
        <name>FAD</name>
        <dbReference type="ChEBI" id="CHEBI:57692"/>
    </cofactor>
</comment>
<dbReference type="Pfam" id="PF13450">
    <property type="entry name" value="NAD_binding_8"/>
    <property type="match status" value="1"/>
</dbReference>
<evidence type="ECO:0000259" key="10">
    <source>
        <dbReference type="Pfam" id="PF07156"/>
    </source>
</evidence>
<name>F9FYL4_FUSOF</name>
<dbReference type="GO" id="GO:0030328">
    <property type="term" value="P:prenylcysteine catabolic process"/>
    <property type="evidence" value="ECO:0007669"/>
    <property type="project" value="InterPro"/>
</dbReference>
<dbReference type="InterPro" id="IPR017046">
    <property type="entry name" value="Prenylcysteine_Oxase1"/>
</dbReference>
<keyword evidence="3" id="KW-0285">Flavoprotein</keyword>
<dbReference type="Pfam" id="PF07156">
    <property type="entry name" value="Prenylcys_lyase"/>
    <property type="match status" value="1"/>
</dbReference>
<dbReference type="Gene3D" id="3.50.50.60">
    <property type="entry name" value="FAD/NAD(P)-binding domain"/>
    <property type="match status" value="1"/>
</dbReference>
<evidence type="ECO:0000256" key="4">
    <source>
        <dbReference type="ARBA" id="ARBA00022729"/>
    </source>
</evidence>
<dbReference type="GO" id="GO:0001735">
    <property type="term" value="F:prenylcysteine oxidase activity"/>
    <property type="evidence" value="ECO:0007669"/>
    <property type="project" value="InterPro"/>
</dbReference>
<feature type="region of interest" description="Disordered" evidence="8">
    <location>
        <begin position="542"/>
        <end position="571"/>
    </location>
</feature>
<evidence type="ECO:0000256" key="7">
    <source>
        <dbReference type="ARBA" id="ARBA00023180"/>
    </source>
</evidence>
<dbReference type="PaxDb" id="5507-FOXG_07758P0"/>
<evidence type="ECO:0000256" key="5">
    <source>
        <dbReference type="ARBA" id="ARBA00022827"/>
    </source>
</evidence>
<dbReference type="PANTHER" id="PTHR15944">
    <property type="entry name" value="FARNESYLCYSTEINE LYASE"/>
    <property type="match status" value="1"/>
</dbReference>
<accession>F9FYL4</accession>
<keyword evidence="5" id="KW-0274">FAD</keyword>
<dbReference type="OrthoDB" id="437369at2759"/>
<evidence type="ECO:0000313" key="11">
    <source>
        <dbReference type="EMBL" id="EGU78019.1"/>
    </source>
</evidence>
<comment type="similarity">
    <text evidence="2">Belongs to the prenylcysteine oxidase family.</text>
</comment>
<feature type="chain" id="PRO_5003390026" description="Prenylcysteine lyase domain-containing protein" evidence="9">
    <location>
        <begin position="23"/>
        <end position="571"/>
    </location>
</feature>
<evidence type="ECO:0000256" key="1">
    <source>
        <dbReference type="ARBA" id="ARBA00001974"/>
    </source>
</evidence>
<evidence type="ECO:0000256" key="3">
    <source>
        <dbReference type="ARBA" id="ARBA00022630"/>
    </source>
</evidence>
<keyword evidence="6" id="KW-0560">Oxidoreductase</keyword>
<dbReference type="SUPFAM" id="SSF51905">
    <property type="entry name" value="FAD/NAD(P)-binding domain"/>
    <property type="match status" value="1"/>
</dbReference>
<proteinExistence type="inferred from homology"/>
<dbReference type="GO" id="GO:0030327">
    <property type="term" value="P:prenylated protein catabolic process"/>
    <property type="evidence" value="ECO:0007669"/>
    <property type="project" value="TreeGrafter"/>
</dbReference>
<evidence type="ECO:0000256" key="6">
    <source>
        <dbReference type="ARBA" id="ARBA00023002"/>
    </source>
</evidence>